<dbReference type="SMART" id="SM00239">
    <property type="entry name" value="C2"/>
    <property type="match status" value="1"/>
</dbReference>
<comment type="caution">
    <text evidence="3">The sequence shown here is derived from an EMBL/GenBank/DDBJ whole genome shotgun (WGS) entry which is preliminary data.</text>
</comment>
<dbReference type="AlphaFoldDB" id="A0A507EGS2"/>
<dbReference type="Gene3D" id="2.60.40.150">
    <property type="entry name" value="C2 domain"/>
    <property type="match status" value="1"/>
</dbReference>
<evidence type="ECO:0000313" key="3">
    <source>
        <dbReference type="EMBL" id="TPX62972.1"/>
    </source>
</evidence>
<evidence type="ECO:0000259" key="2">
    <source>
        <dbReference type="PROSITE" id="PS50004"/>
    </source>
</evidence>
<dbReference type="InterPro" id="IPR000008">
    <property type="entry name" value="C2_dom"/>
</dbReference>
<feature type="region of interest" description="Disordered" evidence="1">
    <location>
        <begin position="52"/>
        <end position="82"/>
    </location>
</feature>
<protein>
    <recommendedName>
        <fullName evidence="2">C2 domain-containing protein</fullName>
    </recommendedName>
</protein>
<feature type="compositionally biased region" description="Basic and acidic residues" evidence="1">
    <location>
        <begin position="54"/>
        <end position="63"/>
    </location>
</feature>
<feature type="domain" description="C2" evidence="2">
    <location>
        <begin position="1"/>
        <end position="136"/>
    </location>
</feature>
<dbReference type="OrthoDB" id="270970at2759"/>
<feature type="compositionally biased region" description="Polar residues" evidence="1">
    <location>
        <begin position="64"/>
        <end position="82"/>
    </location>
</feature>
<dbReference type="STRING" id="109895.A0A507EGS2"/>
<dbReference type="PROSITE" id="PS50004">
    <property type="entry name" value="C2"/>
    <property type="match status" value="1"/>
</dbReference>
<reference evidence="3 4" key="1">
    <citation type="journal article" date="2019" name="Sci. Rep.">
        <title>Comparative genomics of chytrid fungi reveal insights into the obligate biotrophic and pathogenic lifestyle of Synchytrium endobioticum.</title>
        <authorList>
            <person name="van de Vossenberg B.T.L.H."/>
            <person name="Warris S."/>
            <person name="Nguyen H.D.T."/>
            <person name="van Gent-Pelzer M.P.E."/>
            <person name="Joly D.L."/>
            <person name="van de Geest H.C."/>
            <person name="Bonants P.J.M."/>
            <person name="Smith D.S."/>
            <person name="Levesque C.A."/>
            <person name="van der Lee T.A.J."/>
        </authorList>
    </citation>
    <scope>NUCLEOTIDE SEQUENCE [LARGE SCALE GENOMIC DNA]</scope>
    <source>
        <strain evidence="3 4">CBS 809.83</strain>
    </source>
</reference>
<organism evidence="3 4">
    <name type="scientific">Powellomyces hirtus</name>
    <dbReference type="NCBI Taxonomy" id="109895"/>
    <lineage>
        <taxon>Eukaryota</taxon>
        <taxon>Fungi</taxon>
        <taxon>Fungi incertae sedis</taxon>
        <taxon>Chytridiomycota</taxon>
        <taxon>Chytridiomycota incertae sedis</taxon>
        <taxon>Chytridiomycetes</taxon>
        <taxon>Spizellomycetales</taxon>
        <taxon>Powellomycetaceae</taxon>
        <taxon>Powellomyces</taxon>
    </lineage>
</organism>
<dbReference type="SUPFAM" id="SSF49562">
    <property type="entry name" value="C2 domain (Calcium/lipid-binding domain, CaLB)"/>
    <property type="match status" value="1"/>
</dbReference>
<dbReference type="Pfam" id="PF00168">
    <property type="entry name" value="C2"/>
    <property type="match status" value="1"/>
</dbReference>
<evidence type="ECO:0000313" key="4">
    <source>
        <dbReference type="Proteomes" id="UP000318582"/>
    </source>
</evidence>
<name>A0A507EGS2_9FUNG</name>
<dbReference type="PANTHER" id="PTHR47052:SF3">
    <property type="entry name" value="INGRESSION PROTEIN 1"/>
    <property type="match status" value="1"/>
</dbReference>
<dbReference type="CDD" id="cd00030">
    <property type="entry name" value="C2"/>
    <property type="match status" value="1"/>
</dbReference>
<evidence type="ECO:0000256" key="1">
    <source>
        <dbReference type="SAM" id="MobiDB-lite"/>
    </source>
</evidence>
<dbReference type="InterPro" id="IPR035892">
    <property type="entry name" value="C2_domain_sf"/>
</dbReference>
<dbReference type="Proteomes" id="UP000318582">
    <property type="component" value="Unassembled WGS sequence"/>
</dbReference>
<gene>
    <name evidence="3" type="ORF">PhCBS80983_g00115</name>
</gene>
<dbReference type="InterPro" id="IPR052981">
    <property type="entry name" value="Ingression_C2_domain"/>
</dbReference>
<sequence>MLATEAETKQPERLRGVLSVTVLQATGLPKADLIGQNDNYCVITLEGSKGPHKVPIDEKKKDSGPQSETCQRTQDQPGSNPIWNEKFTFPIPASEKGPVSLSVKIWDDDIDDDDLVAAGIFDLAAASLDKDWMEVKWIDLIGSKNQPAGKICVVCHYIPESMVAYFGKKYNAKQAEVKNQITKAVVAKFTESASGQVKGYFGI</sequence>
<dbReference type="PANTHER" id="PTHR47052">
    <property type="entry name" value="CONSERVED SERINE PROLINE-RICH PROTEIN (AFU_ORTHOLOGUE AFUA_2G01790)"/>
    <property type="match status" value="1"/>
</dbReference>
<accession>A0A507EGS2</accession>
<keyword evidence="4" id="KW-1185">Reference proteome</keyword>
<proteinExistence type="predicted"/>
<dbReference type="EMBL" id="QEAQ01000001">
    <property type="protein sequence ID" value="TPX62972.1"/>
    <property type="molecule type" value="Genomic_DNA"/>
</dbReference>